<evidence type="ECO:0000256" key="5">
    <source>
        <dbReference type="ARBA" id="ARBA00022989"/>
    </source>
</evidence>
<comment type="function">
    <text evidence="12">Fluoride-specific ion channel. Important for reducing fluoride concentration in the cell, thus reducing its toxicity.</text>
</comment>
<dbReference type="Proteomes" id="UP000709466">
    <property type="component" value="Unassembled WGS sequence"/>
</dbReference>
<reference evidence="13 14" key="1">
    <citation type="submission" date="2020-03" db="EMBL/GenBank/DDBJ databases">
        <title>Bacterial isolates of synthetic phycosphere.</title>
        <authorList>
            <person name="Fu H."/>
            <person name="Moran M.A."/>
        </authorList>
    </citation>
    <scope>NUCLEOTIDE SEQUENCE [LARGE SCALE GENOMIC DNA]</scope>
    <source>
        <strain evidence="13 14">HF1</strain>
    </source>
</reference>
<keyword evidence="12" id="KW-0479">Metal-binding</keyword>
<sequence>MIWNTLIVALGGGIGAAGRYLTNVGVMRLVGPGFPFGTVTVNVAGSFLMGLLVILLAEKGGNKYAPFLMTGVLGGFTTFSAFSLDAVALYERNEILLAGVYVLGTVIVGIAALVAGMAIGRMVLS</sequence>
<dbReference type="NCBIfam" id="NF010791">
    <property type="entry name" value="PRK14195.1"/>
    <property type="match status" value="1"/>
</dbReference>
<evidence type="ECO:0000256" key="2">
    <source>
        <dbReference type="ARBA" id="ARBA00022475"/>
    </source>
</evidence>
<evidence type="ECO:0000256" key="4">
    <source>
        <dbReference type="ARBA" id="ARBA00022692"/>
    </source>
</evidence>
<proteinExistence type="inferred from homology"/>
<dbReference type="EMBL" id="JAATOP010000002">
    <property type="protein sequence ID" value="NIY71793.1"/>
    <property type="molecule type" value="Genomic_DNA"/>
</dbReference>
<evidence type="ECO:0000256" key="9">
    <source>
        <dbReference type="ARBA" id="ARBA00023303"/>
    </source>
</evidence>
<feature type="binding site" evidence="12">
    <location>
        <position position="74"/>
    </location>
    <ligand>
        <name>Na(+)</name>
        <dbReference type="ChEBI" id="CHEBI:29101"/>
        <note>structural</note>
    </ligand>
</feature>
<keyword evidence="8 12" id="KW-0472">Membrane</keyword>
<evidence type="ECO:0000256" key="12">
    <source>
        <dbReference type="HAMAP-Rule" id="MF_00454"/>
    </source>
</evidence>
<comment type="subcellular location">
    <subcellularLocation>
        <location evidence="1 12">Cell membrane</location>
        <topology evidence="1 12">Multi-pass membrane protein</topology>
    </subcellularLocation>
</comment>
<keyword evidence="12" id="KW-0813">Transport</keyword>
<evidence type="ECO:0000256" key="7">
    <source>
        <dbReference type="ARBA" id="ARBA00023065"/>
    </source>
</evidence>
<keyword evidence="9 12" id="KW-0407">Ion channel</keyword>
<comment type="activity regulation">
    <text evidence="12">Na(+) is not transported, but it plays an essential structural role and its presence is essential for fluoride channel function.</text>
</comment>
<name>A0ABX0VVX4_9RHOB</name>
<protein>
    <recommendedName>
        <fullName evidence="12">Fluoride-specific ion channel FluC</fullName>
    </recommendedName>
</protein>
<comment type="caution">
    <text evidence="13">The sequence shown here is derived from an EMBL/GenBank/DDBJ whole genome shotgun (WGS) entry which is preliminary data.</text>
</comment>
<comment type="catalytic activity">
    <reaction evidence="11">
        <text>fluoride(in) = fluoride(out)</text>
        <dbReference type="Rhea" id="RHEA:76159"/>
        <dbReference type="ChEBI" id="CHEBI:17051"/>
    </reaction>
    <physiologicalReaction direction="left-to-right" evidence="11">
        <dbReference type="Rhea" id="RHEA:76160"/>
    </physiologicalReaction>
</comment>
<dbReference type="HAMAP" id="MF_00454">
    <property type="entry name" value="FluC"/>
    <property type="match status" value="1"/>
</dbReference>
<dbReference type="PANTHER" id="PTHR28259:SF1">
    <property type="entry name" value="FLUORIDE EXPORT PROTEIN 1-RELATED"/>
    <property type="match status" value="1"/>
</dbReference>
<dbReference type="PANTHER" id="PTHR28259">
    <property type="entry name" value="FLUORIDE EXPORT PROTEIN 1-RELATED"/>
    <property type="match status" value="1"/>
</dbReference>
<evidence type="ECO:0000256" key="10">
    <source>
        <dbReference type="ARBA" id="ARBA00035120"/>
    </source>
</evidence>
<evidence type="ECO:0000256" key="11">
    <source>
        <dbReference type="ARBA" id="ARBA00035585"/>
    </source>
</evidence>
<evidence type="ECO:0000313" key="13">
    <source>
        <dbReference type="EMBL" id="NIY71793.1"/>
    </source>
</evidence>
<dbReference type="InterPro" id="IPR003691">
    <property type="entry name" value="FluC"/>
</dbReference>
<evidence type="ECO:0000256" key="3">
    <source>
        <dbReference type="ARBA" id="ARBA00022519"/>
    </source>
</evidence>
<organism evidence="13 14">
    <name type="scientific">Marivivens donghaensis</name>
    <dbReference type="NCBI Taxonomy" id="1699413"/>
    <lineage>
        <taxon>Bacteria</taxon>
        <taxon>Pseudomonadati</taxon>
        <taxon>Pseudomonadota</taxon>
        <taxon>Alphaproteobacteria</taxon>
        <taxon>Rhodobacterales</taxon>
        <taxon>Paracoccaceae</taxon>
        <taxon>Marivivens group</taxon>
        <taxon>Marivivens</taxon>
    </lineage>
</organism>
<dbReference type="Pfam" id="PF02537">
    <property type="entry name" value="CRCB"/>
    <property type="match status" value="1"/>
</dbReference>
<evidence type="ECO:0000256" key="6">
    <source>
        <dbReference type="ARBA" id="ARBA00023053"/>
    </source>
</evidence>
<keyword evidence="5 12" id="KW-1133">Transmembrane helix</keyword>
<keyword evidence="14" id="KW-1185">Reference proteome</keyword>
<keyword evidence="4 12" id="KW-0812">Transmembrane</keyword>
<evidence type="ECO:0000313" key="14">
    <source>
        <dbReference type="Proteomes" id="UP000709466"/>
    </source>
</evidence>
<feature type="binding site" evidence="12">
    <location>
        <position position="77"/>
    </location>
    <ligand>
        <name>Na(+)</name>
        <dbReference type="ChEBI" id="CHEBI:29101"/>
        <note>structural</note>
    </ligand>
</feature>
<gene>
    <name evidence="12 13" type="primary">crcB</name>
    <name evidence="12" type="synonym">fluC</name>
    <name evidence="13" type="ORF">HCZ30_05010</name>
</gene>
<keyword evidence="6 12" id="KW-0915">Sodium</keyword>
<feature type="transmembrane region" description="Helical" evidence="12">
    <location>
        <begin position="34"/>
        <end position="57"/>
    </location>
</feature>
<keyword evidence="2 12" id="KW-1003">Cell membrane</keyword>
<evidence type="ECO:0000256" key="8">
    <source>
        <dbReference type="ARBA" id="ARBA00023136"/>
    </source>
</evidence>
<accession>A0ABX0VVX4</accession>
<dbReference type="RefSeq" id="WP_167636963.1">
    <property type="nucleotide sequence ID" value="NZ_JAATOP010000002.1"/>
</dbReference>
<evidence type="ECO:0000256" key="1">
    <source>
        <dbReference type="ARBA" id="ARBA00004651"/>
    </source>
</evidence>
<feature type="transmembrane region" description="Helical" evidence="12">
    <location>
        <begin position="95"/>
        <end position="119"/>
    </location>
</feature>
<comment type="similarity">
    <text evidence="10 12">Belongs to the fluoride channel Fluc/FEX (TC 1.A.43) family.</text>
</comment>
<feature type="transmembrane region" description="Helical" evidence="12">
    <location>
        <begin position="64"/>
        <end position="83"/>
    </location>
</feature>
<dbReference type="NCBIfam" id="NF010805">
    <property type="entry name" value="PRK14209.1"/>
    <property type="match status" value="1"/>
</dbReference>
<keyword evidence="3" id="KW-0997">Cell inner membrane</keyword>
<keyword evidence="7 12" id="KW-0406">Ion transport</keyword>